<evidence type="ECO:0000256" key="1">
    <source>
        <dbReference type="ARBA" id="ARBA00022617"/>
    </source>
</evidence>
<keyword evidence="9" id="KW-1185">Reference proteome</keyword>
<accession>A0AAW0ZPB8</accession>
<keyword evidence="7" id="KW-1133">Transmembrane helix</keyword>
<proteinExistence type="inferred from homology"/>
<feature type="transmembrane region" description="Helical" evidence="7">
    <location>
        <begin position="231"/>
        <end position="249"/>
    </location>
</feature>
<keyword evidence="2 4" id="KW-0479">Metal-binding</keyword>
<dbReference type="Gene3D" id="1.20.910.10">
    <property type="entry name" value="Heme oxygenase-like"/>
    <property type="match status" value="1"/>
</dbReference>
<evidence type="ECO:0000256" key="7">
    <source>
        <dbReference type="SAM" id="Phobius"/>
    </source>
</evidence>
<feature type="binding site" evidence="5">
    <location>
        <position position="132"/>
    </location>
    <ligand>
        <name>heme b</name>
        <dbReference type="ChEBI" id="CHEBI:60344"/>
    </ligand>
</feature>
<evidence type="ECO:0000256" key="6">
    <source>
        <dbReference type="PIRSR" id="PIRSR000343-2"/>
    </source>
</evidence>
<dbReference type="InterPro" id="IPR016084">
    <property type="entry name" value="Haem_Oase-like_multi-hlx"/>
</dbReference>
<keyword evidence="1 4" id="KW-0349">Heme</keyword>
<keyword evidence="7" id="KW-0472">Membrane</keyword>
<dbReference type="PIRSF" id="PIRSF000343">
    <property type="entry name" value="Haem_Oase"/>
    <property type="match status" value="1"/>
</dbReference>
<reference evidence="8 9" key="1">
    <citation type="submission" date="2024-05" db="EMBL/GenBank/DDBJ databases">
        <title>The nuclear and mitochondrial genome assemblies of Tetragonisca angustula (Apidae: Meliponini), a tiny yet remarkable pollinator in the Neotropics.</title>
        <authorList>
            <person name="Ferrari R."/>
            <person name="Ricardo P.C."/>
            <person name="Dias F.C."/>
            <person name="Araujo N.S."/>
            <person name="Soares D.O."/>
            <person name="Zhou Q.-S."/>
            <person name="Zhu C.-D."/>
            <person name="Coutinho L."/>
            <person name="Airas M.C."/>
            <person name="Batista T.M."/>
        </authorList>
    </citation>
    <scope>NUCLEOTIDE SEQUENCE [LARGE SCALE GENOMIC DNA]</scope>
    <source>
        <strain evidence="8">ASF017062</strain>
        <tissue evidence="8">Abdomen</tissue>
    </source>
</reference>
<evidence type="ECO:0000256" key="4">
    <source>
        <dbReference type="PIRNR" id="PIRNR000343"/>
    </source>
</evidence>
<dbReference type="InterPro" id="IPR016053">
    <property type="entry name" value="Haem_Oase-like"/>
</dbReference>
<dbReference type="PRINTS" id="PR00088">
    <property type="entry name" value="HAEMOXYGNASE"/>
</dbReference>
<comment type="caution">
    <text evidence="8">The sequence shown here is derived from an EMBL/GenBank/DDBJ whole genome shotgun (WGS) entry which is preliminary data.</text>
</comment>
<gene>
    <name evidence="8" type="ORF">QLX08_007563</name>
</gene>
<dbReference type="PANTHER" id="PTHR10720">
    <property type="entry name" value="HEME OXYGENASE"/>
    <property type="match status" value="1"/>
</dbReference>
<dbReference type="GO" id="GO:0046872">
    <property type="term" value="F:metal ion binding"/>
    <property type="evidence" value="ECO:0007669"/>
    <property type="project" value="UniProtKB-UniRule"/>
</dbReference>
<name>A0AAW0ZPB8_9HYME</name>
<dbReference type="CDD" id="cd19165">
    <property type="entry name" value="HemeO"/>
    <property type="match status" value="1"/>
</dbReference>
<evidence type="ECO:0000256" key="5">
    <source>
        <dbReference type="PIRSR" id="PIRSR000343-1"/>
    </source>
</evidence>
<evidence type="ECO:0000256" key="2">
    <source>
        <dbReference type="ARBA" id="ARBA00022723"/>
    </source>
</evidence>
<feature type="binding site" evidence="5">
    <location>
        <position position="19"/>
    </location>
    <ligand>
        <name>heme b</name>
        <dbReference type="ChEBI" id="CHEBI:60344"/>
    </ligand>
</feature>
<comment type="catalytic activity">
    <reaction evidence="4">
        <text>heme b + 3 reduced [NADPH--hemoprotein reductase] + 3 O2 = biliverdin IXalpha + CO + Fe(2+) + 3 oxidized [NADPH--hemoprotein reductase] + 3 H2O + H(+)</text>
        <dbReference type="Rhea" id="RHEA:21764"/>
        <dbReference type="Rhea" id="RHEA-COMP:11964"/>
        <dbReference type="Rhea" id="RHEA-COMP:11965"/>
        <dbReference type="ChEBI" id="CHEBI:15377"/>
        <dbReference type="ChEBI" id="CHEBI:15378"/>
        <dbReference type="ChEBI" id="CHEBI:15379"/>
        <dbReference type="ChEBI" id="CHEBI:17245"/>
        <dbReference type="ChEBI" id="CHEBI:29033"/>
        <dbReference type="ChEBI" id="CHEBI:57618"/>
        <dbReference type="ChEBI" id="CHEBI:57991"/>
        <dbReference type="ChEBI" id="CHEBI:58210"/>
        <dbReference type="ChEBI" id="CHEBI:60344"/>
        <dbReference type="EC" id="1.14.14.18"/>
    </reaction>
</comment>
<organism evidence="8 9">
    <name type="scientific">Tetragonisca angustula</name>
    <dbReference type="NCBI Taxonomy" id="166442"/>
    <lineage>
        <taxon>Eukaryota</taxon>
        <taxon>Metazoa</taxon>
        <taxon>Ecdysozoa</taxon>
        <taxon>Arthropoda</taxon>
        <taxon>Hexapoda</taxon>
        <taxon>Insecta</taxon>
        <taxon>Pterygota</taxon>
        <taxon>Neoptera</taxon>
        <taxon>Endopterygota</taxon>
        <taxon>Hymenoptera</taxon>
        <taxon>Apocrita</taxon>
        <taxon>Aculeata</taxon>
        <taxon>Apoidea</taxon>
        <taxon>Anthophila</taxon>
        <taxon>Apidae</taxon>
        <taxon>Tetragonisca</taxon>
    </lineage>
</organism>
<dbReference type="InterPro" id="IPR002051">
    <property type="entry name" value="Haem_Oase"/>
</dbReference>
<dbReference type="EMBL" id="JAWNGG020000150">
    <property type="protein sequence ID" value="KAK9299391.1"/>
    <property type="molecule type" value="Genomic_DNA"/>
</dbReference>
<keyword evidence="3 4" id="KW-0408">Iron</keyword>
<dbReference type="GO" id="GO:0004392">
    <property type="term" value="F:heme oxygenase (decyclizing) activity"/>
    <property type="evidence" value="ECO:0007669"/>
    <property type="project" value="UniProtKB-UniRule"/>
</dbReference>
<evidence type="ECO:0000256" key="3">
    <source>
        <dbReference type="ARBA" id="ARBA00023004"/>
    </source>
</evidence>
<sequence>MDLTKMTNKDEDTFCKKMRKATREIHSISDALVNAKLAFGFLDDSVWADGLLIFYEIFRYLELAMIRWKHTEVGSLLQDELRRTEAFERDLEFYLGKEWTKNYNPRESVTKYLNHLKEIENTEPILLLAYIYHLYMGLLSGGIILRKKRQVMRKIWPFKGPQTIVNNITDFGNSNIYELKRNMRDTMNSIAETLDEDTKNKLIEESKMVFTLNNEIIRSIKGAGTILIKKTMYFIIPIMIFLLALFISMREV</sequence>
<evidence type="ECO:0000313" key="8">
    <source>
        <dbReference type="EMBL" id="KAK9299391.1"/>
    </source>
</evidence>
<dbReference type="Proteomes" id="UP001432146">
    <property type="component" value="Unassembled WGS sequence"/>
</dbReference>
<protein>
    <recommendedName>
        <fullName evidence="4">Heme oxygenase</fullName>
        <ecNumber evidence="4">1.14.14.18</ecNumber>
    </recommendedName>
</protein>
<comment type="similarity">
    <text evidence="4">Belongs to the heme oxygenase family.</text>
</comment>
<feature type="binding site" evidence="5">
    <location>
        <position position="184"/>
    </location>
    <ligand>
        <name>heme b</name>
        <dbReference type="ChEBI" id="CHEBI:60344"/>
    </ligand>
</feature>
<dbReference type="GO" id="GO:0006788">
    <property type="term" value="P:heme oxidation"/>
    <property type="evidence" value="ECO:0007669"/>
    <property type="project" value="UniProtKB-UniRule"/>
</dbReference>
<dbReference type="SUPFAM" id="SSF48613">
    <property type="entry name" value="Heme oxygenase-like"/>
    <property type="match status" value="1"/>
</dbReference>
<feature type="binding site" description="axial binding residue" evidence="6">
    <location>
        <position position="26"/>
    </location>
    <ligand>
        <name>heme b</name>
        <dbReference type="ChEBI" id="CHEBI:60344"/>
    </ligand>
    <ligandPart>
        <name>Fe</name>
        <dbReference type="ChEBI" id="CHEBI:18248"/>
    </ligandPart>
</feature>
<feature type="transmembrane region" description="Helical" evidence="7">
    <location>
        <begin position="125"/>
        <end position="145"/>
    </location>
</feature>
<evidence type="ECO:0000313" key="9">
    <source>
        <dbReference type="Proteomes" id="UP001432146"/>
    </source>
</evidence>
<dbReference type="PANTHER" id="PTHR10720:SF0">
    <property type="entry name" value="HEME OXYGENASE"/>
    <property type="match status" value="1"/>
</dbReference>
<dbReference type="AlphaFoldDB" id="A0AAW0ZPB8"/>
<keyword evidence="7" id="KW-0812">Transmembrane</keyword>
<dbReference type="EC" id="1.14.14.18" evidence="4"/>
<dbReference type="Pfam" id="PF01126">
    <property type="entry name" value="Heme_oxygenase"/>
    <property type="match status" value="1"/>
</dbReference>